<dbReference type="InterPro" id="IPR029061">
    <property type="entry name" value="THDP-binding"/>
</dbReference>
<dbReference type="GO" id="GO:0005829">
    <property type="term" value="C:cytosol"/>
    <property type="evidence" value="ECO:0007669"/>
    <property type="project" value="TreeGrafter"/>
</dbReference>
<comment type="similarity">
    <text evidence="3">Belongs to the alpha-ketoglutarate dehydrogenase family.</text>
</comment>
<evidence type="ECO:0000256" key="2">
    <source>
        <dbReference type="ARBA" id="ARBA00003906"/>
    </source>
</evidence>
<dbReference type="FunFam" id="3.40.50.12470:FF:000009">
    <property type="entry name" value="2-oxoglutarate dehydrogenase E1 component"/>
    <property type="match status" value="1"/>
</dbReference>
<dbReference type="Pfam" id="PF00676">
    <property type="entry name" value="E1_dh"/>
    <property type="match status" value="1"/>
</dbReference>
<dbReference type="Proteomes" id="UP000285286">
    <property type="component" value="Unassembled WGS sequence"/>
</dbReference>
<dbReference type="InterPro" id="IPR005475">
    <property type="entry name" value="Transketolase-like_Pyr-bd"/>
</dbReference>
<accession>A0A423CUT5</accession>
<dbReference type="STRING" id="1292031.GCA_000425805_02689"/>
<comment type="catalytic activity">
    <reaction evidence="11">
        <text>N(6)-[(R)-lipoyl]-L-lysyl-[protein] + 2-oxoglutarate + H(+) = N(6)-[(R)-S(8)-succinyldihydrolipoyl]-L-lysyl-[protein] + CO2</text>
        <dbReference type="Rhea" id="RHEA:12188"/>
        <dbReference type="Rhea" id="RHEA-COMP:10474"/>
        <dbReference type="Rhea" id="RHEA-COMP:20092"/>
        <dbReference type="ChEBI" id="CHEBI:15378"/>
        <dbReference type="ChEBI" id="CHEBI:16526"/>
        <dbReference type="ChEBI" id="CHEBI:16810"/>
        <dbReference type="ChEBI" id="CHEBI:83099"/>
        <dbReference type="ChEBI" id="CHEBI:83120"/>
        <dbReference type="EC" id="1.2.4.2"/>
    </reaction>
</comment>
<dbReference type="CDD" id="cd02016">
    <property type="entry name" value="TPP_E1_OGDC_like"/>
    <property type="match status" value="1"/>
</dbReference>
<dbReference type="GO" id="GO:0030976">
    <property type="term" value="F:thiamine pyrophosphate binding"/>
    <property type="evidence" value="ECO:0007669"/>
    <property type="project" value="InterPro"/>
</dbReference>
<evidence type="ECO:0000256" key="4">
    <source>
        <dbReference type="ARBA" id="ARBA00011301"/>
    </source>
</evidence>
<dbReference type="NCBIfam" id="NF006914">
    <property type="entry name" value="PRK09404.1"/>
    <property type="match status" value="1"/>
</dbReference>
<dbReference type="GO" id="GO:0006099">
    <property type="term" value="P:tricarboxylic acid cycle"/>
    <property type="evidence" value="ECO:0007669"/>
    <property type="project" value="TreeGrafter"/>
</dbReference>
<keyword evidence="7" id="KW-0560">Oxidoreductase</keyword>
<dbReference type="EMBL" id="MOAM01000046">
    <property type="protein sequence ID" value="ROL62998.1"/>
    <property type="molecule type" value="Genomic_DNA"/>
</dbReference>
<dbReference type="InterPro" id="IPR011603">
    <property type="entry name" value="2oxoglutarate_DH_E1"/>
</dbReference>
<reference evidence="13 14" key="1">
    <citation type="submission" date="2016-10" db="EMBL/GenBank/DDBJ databases">
        <title>Comparative genome analysis of multiple Pseudomonas spp. focuses on biocontrol and plant growth promoting traits.</title>
        <authorList>
            <person name="Tao X.-Y."/>
            <person name="Taylor C.G."/>
        </authorList>
    </citation>
    <scope>NUCLEOTIDE SEQUENCE [LARGE SCALE GENOMIC DNA]</scope>
    <source>
        <strain evidence="13 14">15D11</strain>
    </source>
</reference>
<dbReference type="Gene3D" id="3.40.50.11610">
    <property type="entry name" value="Multifunctional 2-oxoglutarate metabolism enzyme, C-terminal domain"/>
    <property type="match status" value="1"/>
</dbReference>
<organism evidence="13 14">
    <name type="scientific">Pseudomonas vranovensis</name>
    <dbReference type="NCBI Taxonomy" id="321661"/>
    <lineage>
        <taxon>Bacteria</taxon>
        <taxon>Pseudomonadati</taxon>
        <taxon>Pseudomonadota</taxon>
        <taxon>Gammaproteobacteria</taxon>
        <taxon>Pseudomonadales</taxon>
        <taxon>Pseudomonadaceae</taxon>
        <taxon>Pseudomonas</taxon>
    </lineage>
</organism>
<dbReference type="Gene3D" id="1.10.287.1150">
    <property type="entry name" value="TPP helical domain"/>
    <property type="match status" value="1"/>
</dbReference>
<gene>
    <name evidence="13" type="ORF">BHU25_25410</name>
</gene>
<dbReference type="InterPro" id="IPR031717">
    <property type="entry name" value="ODO-1/KGD_C"/>
</dbReference>
<dbReference type="SMART" id="SM00861">
    <property type="entry name" value="Transket_pyr"/>
    <property type="match status" value="1"/>
</dbReference>
<dbReference type="EC" id="1.2.4.2" evidence="5"/>
<protein>
    <recommendedName>
        <fullName evidence="6">2-oxoglutarate dehydrogenase E1 component</fullName>
        <ecNumber evidence="5">1.2.4.2</ecNumber>
    </recommendedName>
    <alternativeName>
        <fullName evidence="10">Alpha-ketoglutarate dehydrogenase</fullName>
    </alternativeName>
</protein>
<sequence>MQESVMQRMWDSAHLSGGNAAYVEELYELYLHDPNAVPEEWRTYFQKLPAEGSTATDVSHSTIRDHFVLLAKNQRRAQPVSAGSVSSEHEKKQVEVLRLIQAYRMRGHQAAKLDPLGLWQRPAPVDLSINHYGLTNADLDTTFRAGDLFIGKEEASLREIFDALQQTYCRTIGAEFTHIVDSEQRSWFQQRLESVRGRPVFSADIQSHLLERVTAAEGLEKYLGTKYPGTKRFGLEGGESLIPMLDELIQRSGSYGTKEVVIGMAHRGRLNVLVNTFGKNPRDLFDEFEGKKKVELGSGDVKYHQGFSSNVMTAGGEVHLAMAFNPSHLEIVSPVVEGSVRARQDRRNDTVGDKVLPISIHGDAAFAGQGVVMETFQMSQTRGFKTGGTVHIVINNQVGFTISNPLDSRSTEYATDVAKMIQAPILHVNGDDPEAVLFVTQLAVDYRMQFKRDVVIDLVCYRRRGHNEADEPNGTQPLMYQQIAKQRTTRELYAEALTQSGRLDAERVQAKVDEYRNALDNGLHVVKSLVKEPNKELFVDWRPYLGHTWTARHDTRFDLKTLQELSAKLLELPEGFVVQRQVSKIYEDRQKMQAGGLPINWGYAETMAYATLLFEGHPIRMTGQDIGRGTFSHRHAVLHNQKDASTYLPLQNLYAGQPKFDLYDSFLSEEAVLAFEYGYSTTTPNALVIWEAQFGDFANGAQVVVDQFITSGEHKWGRLCGLTMLLPHGYEGQGPEHSSARLERYLQLCAEHNVQVCVPTTPAQIYHLLRRQVIRPLRKPLIVLTPKSLLRHKLAISTLEELAEGSFQTVIPEIDTLDPKNVTRLVLCSGKVYYDLLEKRRAEGREDIAIVRIEQLYPFPEDDLVEILAPYTNLKDVVWCQEEPMNQGAWYSSQHHMRRILTRHNKDLVLEYAGRDASAAPACGYASMHAEQQEKLLQDAFTV</sequence>
<dbReference type="SUPFAM" id="SSF52518">
    <property type="entry name" value="Thiamin diphosphate-binding fold (THDP-binding)"/>
    <property type="match status" value="2"/>
</dbReference>
<dbReference type="GO" id="GO:0004591">
    <property type="term" value="F:oxoglutarate dehydrogenase (succinyl-transferring) activity"/>
    <property type="evidence" value="ECO:0007669"/>
    <property type="project" value="UniProtKB-EC"/>
</dbReference>
<evidence type="ECO:0000256" key="5">
    <source>
        <dbReference type="ARBA" id="ARBA00012280"/>
    </source>
</evidence>
<evidence type="ECO:0000313" key="14">
    <source>
        <dbReference type="Proteomes" id="UP000285286"/>
    </source>
</evidence>
<evidence type="ECO:0000256" key="3">
    <source>
        <dbReference type="ARBA" id="ARBA00006936"/>
    </source>
</evidence>
<dbReference type="GO" id="GO:0006096">
    <property type="term" value="P:glycolytic process"/>
    <property type="evidence" value="ECO:0007669"/>
    <property type="project" value="UniProtKB-KW"/>
</dbReference>
<dbReference type="Gene3D" id="3.40.50.970">
    <property type="match status" value="1"/>
</dbReference>
<dbReference type="InterPro" id="IPR032106">
    <property type="entry name" value="2-oxogl_dehyd_N"/>
</dbReference>
<feature type="domain" description="Transketolase-like pyrimidine-binding" evidence="12">
    <location>
        <begin position="599"/>
        <end position="792"/>
    </location>
</feature>
<dbReference type="RefSeq" id="WP_045200540.1">
    <property type="nucleotide sequence ID" value="NZ_CP158809.1"/>
</dbReference>
<dbReference type="FunFam" id="3.40.50.970:FF:000014">
    <property type="entry name" value="2-oxoglutarate dehydrogenase E1 component"/>
    <property type="match status" value="1"/>
</dbReference>
<dbReference type="Pfam" id="PF16078">
    <property type="entry name" value="2-oxogl_dehyd_N"/>
    <property type="match status" value="1"/>
</dbReference>
<evidence type="ECO:0000256" key="7">
    <source>
        <dbReference type="ARBA" id="ARBA00023002"/>
    </source>
</evidence>
<keyword evidence="8" id="KW-0786">Thiamine pyrophosphate</keyword>
<dbReference type="FunFam" id="1.10.287.1150:FF:000004">
    <property type="entry name" value="2-oxoglutarate dehydrogenase E1 component"/>
    <property type="match status" value="1"/>
</dbReference>
<dbReference type="PANTHER" id="PTHR23152">
    <property type="entry name" value="2-OXOGLUTARATE DEHYDROGENASE"/>
    <property type="match status" value="1"/>
</dbReference>
<evidence type="ECO:0000256" key="8">
    <source>
        <dbReference type="ARBA" id="ARBA00023052"/>
    </source>
</evidence>
<comment type="subunit">
    <text evidence="4">Homodimer. Part of the 2-oxoglutarate dehydrogenase (OGDH) complex composed of E1 (2-oxoglutarate dehydrogenase), E2 (dihydrolipoamide succinyltransferase) and E3 (dihydrolipoamide dehydrogenase); the complex contains multiple copies of the three enzymatic components (E1, E2 and E3).</text>
</comment>
<dbReference type="InterPro" id="IPR001017">
    <property type="entry name" value="DH_E1"/>
</dbReference>
<evidence type="ECO:0000256" key="6">
    <source>
        <dbReference type="ARBA" id="ARBA00013321"/>
    </source>
</evidence>
<evidence type="ECO:0000259" key="12">
    <source>
        <dbReference type="SMART" id="SM00861"/>
    </source>
</evidence>
<dbReference type="AlphaFoldDB" id="A0A423CUT5"/>
<evidence type="ECO:0000256" key="11">
    <source>
        <dbReference type="ARBA" id="ARBA00051911"/>
    </source>
</evidence>
<dbReference type="Pfam" id="PF02779">
    <property type="entry name" value="Transket_pyr"/>
    <property type="match status" value="1"/>
</dbReference>
<dbReference type="NCBIfam" id="TIGR00239">
    <property type="entry name" value="2oxo_dh_E1"/>
    <property type="match status" value="1"/>
</dbReference>
<evidence type="ECO:0000256" key="9">
    <source>
        <dbReference type="ARBA" id="ARBA00023152"/>
    </source>
</evidence>
<dbReference type="GO" id="GO:0045252">
    <property type="term" value="C:oxoglutarate dehydrogenase complex"/>
    <property type="evidence" value="ECO:0007669"/>
    <property type="project" value="TreeGrafter"/>
</dbReference>
<comment type="caution">
    <text evidence="13">The sequence shown here is derived from an EMBL/GenBank/DDBJ whole genome shotgun (WGS) entry which is preliminary data.</text>
</comment>
<dbReference type="NCBIfam" id="NF008907">
    <property type="entry name" value="PRK12270.1"/>
    <property type="match status" value="1"/>
</dbReference>
<evidence type="ECO:0000313" key="13">
    <source>
        <dbReference type="EMBL" id="ROL62998.1"/>
    </source>
</evidence>
<comment type="function">
    <text evidence="2">E1 component of the 2-oxoglutarate dehydrogenase (OGDH) complex which catalyzes the decarboxylation of 2-oxoglutarate, the first step in the conversion of 2-oxoglutarate to succinyl-CoA and CO(2).</text>
</comment>
<evidence type="ECO:0000256" key="1">
    <source>
        <dbReference type="ARBA" id="ARBA00001964"/>
    </source>
</evidence>
<evidence type="ECO:0000256" key="10">
    <source>
        <dbReference type="ARBA" id="ARBA00030680"/>
    </source>
</evidence>
<dbReference type="PANTHER" id="PTHR23152:SF4">
    <property type="entry name" value="2-OXOADIPATE DEHYDROGENASE COMPLEX COMPONENT E1"/>
    <property type="match status" value="1"/>
</dbReference>
<name>A0A423CUT5_9PSED</name>
<dbReference type="InterPro" id="IPR042179">
    <property type="entry name" value="KGD_C_sf"/>
</dbReference>
<keyword evidence="14" id="KW-1185">Reference proteome</keyword>
<keyword evidence="9" id="KW-0324">Glycolysis</keyword>
<proteinExistence type="inferred from homology"/>
<dbReference type="Gene3D" id="3.40.50.12470">
    <property type="match status" value="1"/>
</dbReference>
<dbReference type="Pfam" id="PF16870">
    <property type="entry name" value="OxoGdeHyase_C"/>
    <property type="match status" value="1"/>
</dbReference>
<comment type="cofactor">
    <cofactor evidence="1">
        <name>thiamine diphosphate</name>
        <dbReference type="ChEBI" id="CHEBI:58937"/>
    </cofactor>
</comment>
<dbReference type="PIRSF" id="PIRSF000157">
    <property type="entry name" value="Oxoglu_dh_E1"/>
    <property type="match status" value="1"/>
</dbReference>